<evidence type="ECO:0000256" key="1">
    <source>
        <dbReference type="SAM" id="MobiDB-lite"/>
    </source>
</evidence>
<feature type="compositionally biased region" description="Acidic residues" evidence="1">
    <location>
        <begin position="137"/>
        <end position="147"/>
    </location>
</feature>
<keyword evidence="2" id="KW-0472">Membrane</keyword>
<keyword evidence="2" id="KW-0812">Transmembrane</keyword>
<dbReference type="AlphaFoldDB" id="A0A0F7UTU8"/>
<feature type="chain" id="PRO_5002523280" description="Mitochondrial association factor 1" evidence="3">
    <location>
        <begin position="21"/>
        <end position="466"/>
    </location>
</feature>
<dbReference type="EMBL" id="LN714491">
    <property type="protein sequence ID" value="CEL71851.1"/>
    <property type="molecule type" value="Genomic_DNA"/>
</dbReference>
<feature type="compositionally biased region" description="Pro residues" evidence="1">
    <location>
        <begin position="151"/>
        <end position="186"/>
    </location>
</feature>
<feature type="signal peptide" evidence="3">
    <location>
        <begin position="1"/>
        <end position="20"/>
    </location>
</feature>
<gene>
    <name evidence="4" type="ORF">BN1205_051550</name>
</gene>
<evidence type="ECO:0000256" key="3">
    <source>
        <dbReference type="SAM" id="SignalP"/>
    </source>
</evidence>
<proteinExistence type="predicted"/>
<name>A0A0F7UTU8_TOXGV</name>
<feature type="transmembrane region" description="Helical" evidence="2">
    <location>
        <begin position="97"/>
        <end position="116"/>
    </location>
</feature>
<sequence length="466" mass="49804">MWRIWRCRLSFLFATGCLLGALTAGLGSQMSDSVGRNVQAPAGVADASQEAGDVVEERTERTEEHIFALGPPRRHSSESLFPRNPSVTARRRRNRRIALMATAVGVAVILAAVYVLRRRWAQPPQAPEPPAPRSVEDPEVLPEEDEASSSLPPPPPPSPPPPSPPPPSPPPPSPPPPSPPPPPPVEDPLSPESQTVDLSCLSGTTVRFFGPSHHFGGFTPLYDPAPDKRVATVDAGANALFIGGGGLNGQFAKTLLEEAEKHGIRLTPEELSQHSQRIQQSLLRRAVKSPGKLVVLDTGIASPVFARSFGFVPVVPGLMWEESEVGPNVGVTFIHILKPEVTPYGNLNNNVMMYTVAPSGAAPDTTYSLAYKTTIAGVIGAAAAYNDTPAGQQYPVQGLRLPLLGGGIFRRNRSLESIGRANAEGTSLAITRYGPNFELQYMYDPSNAALHGLQEAESTYLASMLD</sequence>
<feature type="region of interest" description="Disordered" evidence="1">
    <location>
        <begin position="123"/>
        <end position="196"/>
    </location>
</feature>
<dbReference type="CDD" id="cd21101">
    <property type="entry name" value="MAF1-ALBA4_C"/>
    <property type="match status" value="1"/>
</dbReference>
<keyword evidence="2" id="KW-1133">Transmembrane helix</keyword>
<accession>A0A0F7UTU8</accession>
<organism evidence="4">
    <name type="scientific">Toxoplasma gondii (strain ATCC 50861 / VEG)</name>
    <dbReference type="NCBI Taxonomy" id="432359"/>
    <lineage>
        <taxon>Eukaryota</taxon>
        <taxon>Sar</taxon>
        <taxon>Alveolata</taxon>
        <taxon>Apicomplexa</taxon>
        <taxon>Conoidasida</taxon>
        <taxon>Coccidia</taxon>
        <taxon>Eucoccidiorida</taxon>
        <taxon>Eimeriorina</taxon>
        <taxon>Sarcocystidae</taxon>
        <taxon>Toxoplasma</taxon>
    </lineage>
</organism>
<keyword evidence="3" id="KW-0732">Signal</keyword>
<protein>
    <recommendedName>
        <fullName evidence="5">Mitochondrial association factor 1</fullName>
    </recommendedName>
</protein>
<evidence type="ECO:0008006" key="5">
    <source>
        <dbReference type="Google" id="ProtNLM"/>
    </source>
</evidence>
<reference evidence="4" key="1">
    <citation type="journal article" date="2015" name="PLoS ONE">
        <title>Comprehensive Evaluation of Toxoplasma gondii VEG and Neospora caninum LIV Genomes with Tachyzoite Stage Transcriptome and Proteome Defines Novel Transcript Features.</title>
        <authorList>
            <person name="Ramaprasad A."/>
            <person name="Mourier T."/>
            <person name="Naeem R."/>
            <person name="Malas T.B."/>
            <person name="Moussa E."/>
            <person name="Panigrahi A."/>
            <person name="Vermont S.J."/>
            <person name="Otto T.D."/>
            <person name="Wastling J."/>
            <person name="Pain A."/>
        </authorList>
    </citation>
    <scope>NUCLEOTIDE SEQUENCE</scope>
    <source>
        <strain evidence="4">VEG</strain>
    </source>
</reference>
<evidence type="ECO:0000313" key="4">
    <source>
        <dbReference type="EMBL" id="CEL71851.1"/>
    </source>
</evidence>
<evidence type="ECO:0000256" key="2">
    <source>
        <dbReference type="SAM" id="Phobius"/>
    </source>
</evidence>